<accession>A0A8J3W9I2</accession>
<dbReference type="SUPFAM" id="SSF56801">
    <property type="entry name" value="Acetyl-CoA synthetase-like"/>
    <property type="match status" value="1"/>
</dbReference>
<comment type="caution">
    <text evidence="3">The sequence shown here is derived from an EMBL/GenBank/DDBJ whole genome shotgun (WGS) entry which is preliminary data.</text>
</comment>
<organism evidence="3 4">
    <name type="scientific">Planobispora longispora</name>
    <dbReference type="NCBI Taxonomy" id="28887"/>
    <lineage>
        <taxon>Bacteria</taxon>
        <taxon>Bacillati</taxon>
        <taxon>Actinomycetota</taxon>
        <taxon>Actinomycetes</taxon>
        <taxon>Streptosporangiales</taxon>
        <taxon>Streptosporangiaceae</taxon>
        <taxon>Planobispora</taxon>
    </lineage>
</organism>
<dbReference type="Gene3D" id="3.40.50.12780">
    <property type="entry name" value="N-terminal domain of ligase-like"/>
    <property type="match status" value="1"/>
</dbReference>
<evidence type="ECO:0000259" key="1">
    <source>
        <dbReference type="Pfam" id="PF00501"/>
    </source>
</evidence>
<dbReference type="GO" id="GO:0016878">
    <property type="term" value="F:acid-thiol ligase activity"/>
    <property type="evidence" value="ECO:0007669"/>
    <property type="project" value="UniProtKB-ARBA"/>
</dbReference>
<dbReference type="NCBIfam" id="NF005863">
    <property type="entry name" value="PRK07798.1"/>
    <property type="match status" value="1"/>
</dbReference>
<dbReference type="RefSeq" id="WP_203894294.1">
    <property type="nucleotide sequence ID" value="NZ_BOOH01000052.1"/>
</dbReference>
<protein>
    <submittedName>
        <fullName evidence="3">Acyl-CoA synthetase</fullName>
    </submittedName>
</protein>
<sequence>MTDARSFNLADLFEVVADACPDRVALVASGGPPDRRLTYAELDARANRVAHHLAAARVGPGDRVGVLACNRAEWVETMIGCFKLRAAPVNVNYRYVTDELTHLLGNAGCVALVAERSLLPGVDRDRLPELRHVLTIDGDYEDALAAVSPERGFGPRSSDDPYLLYTGGTTGLPKGVLWRCEDIFVAAMGGGNYGGPPVSAPEELAACAGRDPLRAQVHAPLMHGGGQWITWITLTTGGTVVLWTGRHFDARLALDLATRERSQILMLVGDGMARPVLQELEGGKHDELEIFAFGSGGAPLSDDVKEGLLAAVPGAYVSDNLGGSETGAMGPSLGGGRFRLGPEFAVLGPDLTPVGPGREGVVARTGHIPLAYWGDPDKTAATFVTGPDGRRWALQGDHARVEDDGSVTLLGRGSLVINTGGEKVFAEEVETALRAHPSVADAIVIGVPDARLGQRVTAVIAPTGPVTGETLTAHCRTRLAGYKTPRAFHFVEHIEHTPVGKPDYAWARSVATG</sequence>
<feature type="domain" description="AMP-binding enzyme C-terminal" evidence="2">
    <location>
        <begin position="428"/>
        <end position="501"/>
    </location>
</feature>
<dbReference type="Gene3D" id="3.30.300.30">
    <property type="match status" value="1"/>
</dbReference>
<evidence type="ECO:0000313" key="3">
    <source>
        <dbReference type="EMBL" id="GIH79846.1"/>
    </source>
</evidence>
<dbReference type="PANTHER" id="PTHR43767:SF1">
    <property type="entry name" value="NONRIBOSOMAL PEPTIDE SYNTHASE PES1 (EUROFUNG)-RELATED"/>
    <property type="match status" value="1"/>
</dbReference>
<dbReference type="AlphaFoldDB" id="A0A8J3W9I2"/>
<reference evidence="3 4" key="1">
    <citation type="submission" date="2021-01" db="EMBL/GenBank/DDBJ databases">
        <title>Whole genome shotgun sequence of Planobispora longispora NBRC 13918.</title>
        <authorList>
            <person name="Komaki H."/>
            <person name="Tamura T."/>
        </authorList>
    </citation>
    <scope>NUCLEOTIDE SEQUENCE [LARGE SCALE GENOMIC DNA]</scope>
    <source>
        <strain evidence="3 4">NBRC 13918</strain>
    </source>
</reference>
<evidence type="ECO:0000313" key="4">
    <source>
        <dbReference type="Proteomes" id="UP000616724"/>
    </source>
</evidence>
<proteinExistence type="predicted"/>
<dbReference type="InterPro" id="IPR000873">
    <property type="entry name" value="AMP-dep_synth/lig_dom"/>
</dbReference>
<evidence type="ECO:0000259" key="2">
    <source>
        <dbReference type="Pfam" id="PF13193"/>
    </source>
</evidence>
<dbReference type="PANTHER" id="PTHR43767">
    <property type="entry name" value="LONG-CHAIN-FATTY-ACID--COA LIGASE"/>
    <property type="match status" value="1"/>
</dbReference>
<dbReference type="InterPro" id="IPR050237">
    <property type="entry name" value="ATP-dep_AMP-bd_enzyme"/>
</dbReference>
<dbReference type="InterPro" id="IPR045851">
    <property type="entry name" value="AMP-bd_C_sf"/>
</dbReference>
<dbReference type="InterPro" id="IPR042099">
    <property type="entry name" value="ANL_N_sf"/>
</dbReference>
<dbReference type="Pfam" id="PF00501">
    <property type="entry name" value="AMP-binding"/>
    <property type="match status" value="1"/>
</dbReference>
<dbReference type="InterPro" id="IPR020845">
    <property type="entry name" value="AMP-binding_CS"/>
</dbReference>
<dbReference type="Pfam" id="PF13193">
    <property type="entry name" value="AMP-binding_C"/>
    <property type="match status" value="1"/>
</dbReference>
<dbReference type="InterPro" id="IPR025110">
    <property type="entry name" value="AMP-bd_C"/>
</dbReference>
<name>A0A8J3W9I2_9ACTN</name>
<dbReference type="EMBL" id="BOOH01000052">
    <property type="protein sequence ID" value="GIH79846.1"/>
    <property type="molecule type" value="Genomic_DNA"/>
</dbReference>
<feature type="domain" description="AMP-dependent synthetase/ligase" evidence="1">
    <location>
        <begin position="13"/>
        <end position="330"/>
    </location>
</feature>
<dbReference type="PROSITE" id="PS00455">
    <property type="entry name" value="AMP_BINDING"/>
    <property type="match status" value="1"/>
</dbReference>
<dbReference type="Proteomes" id="UP000616724">
    <property type="component" value="Unassembled WGS sequence"/>
</dbReference>
<keyword evidence="4" id="KW-1185">Reference proteome</keyword>
<gene>
    <name evidence="3" type="ORF">Plo01_62750</name>
</gene>